<evidence type="ECO:0000313" key="2">
    <source>
        <dbReference type="EMBL" id="CAF1335223.1"/>
    </source>
</evidence>
<comment type="caution">
    <text evidence="1">The sequence shown here is derived from an EMBL/GenBank/DDBJ whole genome shotgun (WGS) entry which is preliminary data.</text>
</comment>
<gene>
    <name evidence="2" type="ORF">EDS130_LOCUS32420</name>
    <name evidence="1" type="ORF">XAT740_LOCUS16674</name>
</gene>
<protein>
    <recommendedName>
        <fullName evidence="4">Nuclear transport factor 2 family protein</fullName>
    </recommendedName>
</protein>
<evidence type="ECO:0000313" key="3">
    <source>
        <dbReference type="Proteomes" id="UP000663828"/>
    </source>
</evidence>
<reference evidence="1" key="1">
    <citation type="submission" date="2021-02" db="EMBL/GenBank/DDBJ databases">
        <authorList>
            <person name="Nowell W R."/>
        </authorList>
    </citation>
    <scope>NUCLEOTIDE SEQUENCE</scope>
</reference>
<evidence type="ECO:0008006" key="4">
    <source>
        <dbReference type="Google" id="ProtNLM"/>
    </source>
</evidence>
<dbReference type="OrthoDB" id="10365045at2759"/>
<dbReference type="EMBL" id="CAJNOJ010000248">
    <property type="protein sequence ID" value="CAF1335223.1"/>
    <property type="molecule type" value="Genomic_DNA"/>
</dbReference>
<dbReference type="Proteomes" id="UP000663828">
    <property type="component" value="Unassembled WGS sequence"/>
</dbReference>
<dbReference type="AlphaFoldDB" id="A0A814LVW6"/>
<accession>A0A814LVW6</accession>
<keyword evidence="3" id="KW-1185">Reference proteome</keyword>
<sequence length="114" mass="13318">MSTSAQYKKIVETMTDALNKHNIDEFLTHYGDNCEVIRDGQCVIRSKDEFKKYAEERFSNPDAKADLVEFLPSEGDDRIRFIIEHKDKKRYEQTCVFSKEGKVVEVHLKSLNNN</sequence>
<dbReference type="Gene3D" id="3.10.450.50">
    <property type="match status" value="1"/>
</dbReference>
<dbReference type="InterPro" id="IPR032710">
    <property type="entry name" value="NTF2-like_dom_sf"/>
</dbReference>
<dbReference type="SUPFAM" id="SSF54427">
    <property type="entry name" value="NTF2-like"/>
    <property type="match status" value="1"/>
</dbReference>
<dbReference type="Proteomes" id="UP000663852">
    <property type="component" value="Unassembled WGS sequence"/>
</dbReference>
<organism evidence="1 3">
    <name type="scientific">Adineta ricciae</name>
    <name type="common">Rotifer</name>
    <dbReference type="NCBI Taxonomy" id="249248"/>
    <lineage>
        <taxon>Eukaryota</taxon>
        <taxon>Metazoa</taxon>
        <taxon>Spiralia</taxon>
        <taxon>Gnathifera</taxon>
        <taxon>Rotifera</taxon>
        <taxon>Eurotatoria</taxon>
        <taxon>Bdelloidea</taxon>
        <taxon>Adinetida</taxon>
        <taxon>Adinetidae</taxon>
        <taxon>Adineta</taxon>
    </lineage>
</organism>
<evidence type="ECO:0000313" key="1">
    <source>
        <dbReference type="EMBL" id="CAF1068463.1"/>
    </source>
</evidence>
<proteinExistence type="predicted"/>
<dbReference type="EMBL" id="CAJNOR010001069">
    <property type="protein sequence ID" value="CAF1068463.1"/>
    <property type="molecule type" value="Genomic_DNA"/>
</dbReference>
<name>A0A814LVW6_ADIRI</name>